<name>A0AAV7IX99_COTGL</name>
<dbReference type="PROSITE" id="PS00028">
    <property type="entry name" value="ZINC_FINGER_C2H2_1"/>
    <property type="match status" value="2"/>
</dbReference>
<organism evidence="10 11">
    <name type="scientific">Cotesia glomerata</name>
    <name type="common">Lepidopteran parasitic wasp</name>
    <name type="synonym">Apanteles glomeratus</name>
    <dbReference type="NCBI Taxonomy" id="32391"/>
    <lineage>
        <taxon>Eukaryota</taxon>
        <taxon>Metazoa</taxon>
        <taxon>Ecdysozoa</taxon>
        <taxon>Arthropoda</taxon>
        <taxon>Hexapoda</taxon>
        <taxon>Insecta</taxon>
        <taxon>Pterygota</taxon>
        <taxon>Neoptera</taxon>
        <taxon>Endopterygota</taxon>
        <taxon>Hymenoptera</taxon>
        <taxon>Apocrita</taxon>
        <taxon>Ichneumonoidea</taxon>
        <taxon>Braconidae</taxon>
        <taxon>Microgastrinae</taxon>
        <taxon>Cotesia</taxon>
    </lineage>
</organism>
<evidence type="ECO:0000256" key="5">
    <source>
        <dbReference type="ARBA" id="ARBA00022833"/>
    </source>
</evidence>
<gene>
    <name evidence="10" type="ORF">KQX54_016141</name>
</gene>
<keyword evidence="3" id="KW-0677">Repeat</keyword>
<keyword evidence="5" id="KW-0862">Zinc</keyword>
<comment type="caution">
    <text evidence="10">The sequence shown here is derived from an EMBL/GenBank/DDBJ whole genome shotgun (WGS) entry which is preliminary data.</text>
</comment>
<dbReference type="PROSITE" id="PS50157">
    <property type="entry name" value="ZINC_FINGER_C2H2_2"/>
    <property type="match status" value="4"/>
</dbReference>
<comment type="subcellular location">
    <subcellularLocation>
        <location evidence="1">Nucleus</location>
    </subcellularLocation>
</comment>
<dbReference type="PANTHER" id="PTHR24406">
    <property type="entry name" value="TRANSCRIPTIONAL REPRESSOR CTCFL-RELATED"/>
    <property type="match status" value="1"/>
</dbReference>
<dbReference type="SUPFAM" id="SSF57667">
    <property type="entry name" value="beta-beta-alpha zinc fingers"/>
    <property type="match status" value="2"/>
</dbReference>
<evidence type="ECO:0000313" key="10">
    <source>
        <dbReference type="EMBL" id="KAH0561303.1"/>
    </source>
</evidence>
<reference evidence="10 11" key="1">
    <citation type="journal article" date="2021" name="J. Hered.">
        <title>A chromosome-level genome assembly of the parasitoid wasp, Cotesia glomerata (Hymenoptera: Braconidae).</title>
        <authorList>
            <person name="Pinto B.J."/>
            <person name="Weis J.J."/>
            <person name="Gamble T."/>
            <person name="Ode P.J."/>
            <person name="Paul R."/>
            <person name="Zaspel J.M."/>
        </authorList>
    </citation>
    <scope>NUCLEOTIDE SEQUENCE [LARGE SCALE GENOMIC DNA]</scope>
    <source>
        <strain evidence="10">CgM1</strain>
    </source>
</reference>
<dbReference type="GO" id="GO:0008270">
    <property type="term" value="F:zinc ion binding"/>
    <property type="evidence" value="ECO:0007669"/>
    <property type="project" value="UniProtKB-KW"/>
</dbReference>
<keyword evidence="2" id="KW-0479">Metal-binding</keyword>
<evidence type="ECO:0000256" key="1">
    <source>
        <dbReference type="ARBA" id="ARBA00004123"/>
    </source>
</evidence>
<keyword evidence="6" id="KW-0539">Nucleus</keyword>
<feature type="compositionally biased region" description="Polar residues" evidence="8">
    <location>
        <begin position="1"/>
        <end position="24"/>
    </location>
</feature>
<protein>
    <recommendedName>
        <fullName evidence="9">C2H2-type domain-containing protein</fullName>
    </recommendedName>
</protein>
<sequence length="582" mass="66520">MKELNTVEQNNNNIEVYSNGTTESTPDKKIKEEVTKNLIDEKNVVLNDNYNSIIQEGIYLIKEQVKLYNATMQYLLKTINLIADKKIPQKIISDYSSIVTGHNLLLDKDKINSEITLKIWNGSFVKNEESCNATIVENKKVEDLTKDQSDKSTKIDKNSAQLDDIEILNKSISSMDLNSSDEFMNAMDVDLDPKQADSTLYSSLTSSSSPSTVILEKNTYPVNSGNLSNPAVSDNKTSKEIPLEVSNNSEEPNKKLSLIEVLKNANKSYSNMNRASKRLKRKAVDEEINLENNKKRFTANANNYDQDNSSSQRRITRSTKRKVLNAKICSKKQEFNVPESFLPVVRLQRIKLPINEKKLSALKTKVRKLETKKTDNVYNLRPSSRKNNCTEIKKINNIKVNCELCDKTFKTKECLKVHVQSQHVKKNFKCKKCNYASNFQGNLRRHIKIHQDTAVVSQSNLKTCLRSYAAKLHQRDSCSKVNRSQSSFKCSICFYTTKSLELLNEHTKNHKNNKLFNCNDCDKTFGRKKLLQEHRVTSHDSQSSRYSCNECQLTFSYYGRLSRHFRTVHGVVAGAVNSKNNN</sequence>
<accession>A0AAV7IX99</accession>
<feature type="domain" description="C2H2-type" evidence="9">
    <location>
        <begin position="546"/>
        <end position="569"/>
    </location>
</feature>
<evidence type="ECO:0000256" key="3">
    <source>
        <dbReference type="ARBA" id="ARBA00022737"/>
    </source>
</evidence>
<evidence type="ECO:0000256" key="7">
    <source>
        <dbReference type="PROSITE-ProRule" id="PRU00042"/>
    </source>
</evidence>
<feature type="domain" description="C2H2-type" evidence="9">
    <location>
        <begin position="428"/>
        <end position="450"/>
    </location>
</feature>
<feature type="region of interest" description="Disordered" evidence="8">
    <location>
        <begin position="295"/>
        <end position="319"/>
    </location>
</feature>
<dbReference type="GO" id="GO:0005634">
    <property type="term" value="C:nucleus"/>
    <property type="evidence" value="ECO:0007669"/>
    <property type="project" value="UniProtKB-SubCell"/>
</dbReference>
<dbReference type="EMBL" id="JAHXZJ010000374">
    <property type="protein sequence ID" value="KAH0561303.1"/>
    <property type="molecule type" value="Genomic_DNA"/>
</dbReference>
<evidence type="ECO:0000256" key="4">
    <source>
        <dbReference type="ARBA" id="ARBA00022771"/>
    </source>
</evidence>
<feature type="region of interest" description="Disordered" evidence="8">
    <location>
        <begin position="1"/>
        <end position="25"/>
    </location>
</feature>
<keyword evidence="11" id="KW-1185">Reference proteome</keyword>
<feature type="domain" description="C2H2-type" evidence="9">
    <location>
        <begin position="400"/>
        <end position="428"/>
    </location>
</feature>
<feature type="domain" description="C2H2-type" evidence="9">
    <location>
        <begin position="516"/>
        <end position="544"/>
    </location>
</feature>
<evidence type="ECO:0000259" key="9">
    <source>
        <dbReference type="PROSITE" id="PS50157"/>
    </source>
</evidence>
<dbReference type="Pfam" id="PF00096">
    <property type="entry name" value="zf-C2H2"/>
    <property type="match status" value="4"/>
</dbReference>
<feature type="compositionally biased region" description="Polar residues" evidence="8">
    <location>
        <begin position="299"/>
        <end position="313"/>
    </location>
</feature>
<dbReference type="InterPro" id="IPR050888">
    <property type="entry name" value="ZnF_C2H2-type_TF"/>
</dbReference>
<evidence type="ECO:0000256" key="2">
    <source>
        <dbReference type="ARBA" id="ARBA00022723"/>
    </source>
</evidence>
<dbReference type="Proteomes" id="UP000826195">
    <property type="component" value="Unassembled WGS sequence"/>
</dbReference>
<dbReference type="InterPro" id="IPR036236">
    <property type="entry name" value="Znf_C2H2_sf"/>
</dbReference>
<evidence type="ECO:0000256" key="6">
    <source>
        <dbReference type="ARBA" id="ARBA00023242"/>
    </source>
</evidence>
<evidence type="ECO:0000313" key="11">
    <source>
        <dbReference type="Proteomes" id="UP000826195"/>
    </source>
</evidence>
<dbReference type="SMART" id="SM00355">
    <property type="entry name" value="ZnF_C2H2"/>
    <property type="match status" value="5"/>
</dbReference>
<proteinExistence type="predicted"/>
<dbReference type="Gene3D" id="3.30.160.60">
    <property type="entry name" value="Classic Zinc Finger"/>
    <property type="match status" value="2"/>
</dbReference>
<evidence type="ECO:0000256" key="8">
    <source>
        <dbReference type="SAM" id="MobiDB-lite"/>
    </source>
</evidence>
<dbReference type="InterPro" id="IPR013087">
    <property type="entry name" value="Znf_C2H2_type"/>
</dbReference>
<keyword evidence="4 7" id="KW-0863">Zinc-finger</keyword>
<dbReference type="AlphaFoldDB" id="A0AAV7IX99"/>